<proteinExistence type="predicted"/>
<dbReference type="Proteomes" id="UP001334084">
    <property type="component" value="Chromosome 6"/>
</dbReference>
<dbReference type="AlphaFoldDB" id="A0AAX4JCT9"/>
<accession>A0AAX4JCT9</accession>
<dbReference type="EMBL" id="CP142731">
    <property type="protein sequence ID" value="WUR03775.1"/>
    <property type="molecule type" value="Genomic_DNA"/>
</dbReference>
<keyword evidence="3" id="KW-1185">Reference proteome</keyword>
<dbReference type="RefSeq" id="XP_065329920.1">
    <property type="nucleotide sequence ID" value="XM_065473848.1"/>
</dbReference>
<protein>
    <submittedName>
        <fullName evidence="2">Uncharacterized protein</fullName>
    </submittedName>
</protein>
<organism evidence="2 3">
    <name type="scientific">Vairimorpha necatrix</name>
    <dbReference type="NCBI Taxonomy" id="6039"/>
    <lineage>
        <taxon>Eukaryota</taxon>
        <taxon>Fungi</taxon>
        <taxon>Fungi incertae sedis</taxon>
        <taxon>Microsporidia</taxon>
        <taxon>Nosematidae</taxon>
        <taxon>Vairimorpha</taxon>
    </lineage>
</organism>
<dbReference type="KEGG" id="vnx:VNE69_06096"/>
<evidence type="ECO:0000313" key="3">
    <source>
        <dbReference type="Proteomes" id="UP001334084"/>
    </source>
</evidence>
<evidence type="ECO:0000313" key="2">
    <source>
        <dbReference type="EMBL" id="WUR03775.1"/>
    </source>
</evidence>
<name>A0AAX4JCT9_9MICR</name>
<sequence>MDIKKIISTFFFVQASKYAFELFNSVLLNKIKIKDYLTINLEKRYLRVILEVDECHNELNIITLMKNYDYTYKDVYKRLKITMIDQSIETIIRTFEDKLLWLYNQYSHRPDYIILKYIQWDYKYNQIFRKIIKQLKKINKGRKNLTKCDDIIYEYIIEQGVLCERMFPRLKFFRPDFNCMGIDPAIPITYIKKYDARYLSFCINLESIYYFFDVNVEDLCVENLFPLVEIKTEYKNEYDKTIGMYFHDLYKFTYVDDIDICTLSYFEVCTFDTLKLKDTKFEIIIENDRICITHSSDPYFYLLKDNSCSSFLNFFKKIYASDQDRENLKGVELFYRLLERDGKVEFLIHMIFNKTGSSLNIIFVHLLLEQGLIEKCESKKIIEHGQLDETKRKRLIKKIQKKLSDSECKWSICIMKICLFLEAEFYLNESDIIDESLFGSLKKIGILMKSKNNNEKFSENVSITSSKNQTFDLIRIYQEFLKHHFVHIEKFKMSIWKYIFNIASLVTGMKKNTCEILYDSFYILKEEVLTILGFNEDEITQNNYIILEKLATNSREDAKKEELKRLEKDIKDIQIKIEEKTFKKVDLQNFKNKVKERLHKLNKMIFSFRLSKFEKEALNKSVEKLYINDISTKFENELIKEGVREIEDIFKNDKVINELRETIDVVDKDLINEYKKEVKEKFYKILRINITKNVQKICKKDLTKELVTFFESSLQNKQSLKIDCGEKLEKILLKLSTDDILEIINGEIGISLNSDLLKVLEKTR</sequence>
<dbReference type="GeneID" id="90541593"/>
<keyword evidence="1" id="KW-0175">Coiled coil</keyword>
<gene>
    <name evidence="2" type="ORF">VNE69_06096</name>
</gene>
<reference evidence="2" key="1">
    <citation type="journal article" date="2024" name="BMC Genomics">
        <title>Functional annotation of a divergent genome using sequence and structure-based similarity.</title>
        <authorList>
            <person name="Svedberg D."/>
            <person name="Winiger R.R."/>
            <person name="Berg A."/>
            <person name="Sharma H."/>
            <person name="Tellgren-Roth C."/>
            <person name="Debrunner-Vossbrinck B.A."/>
            <person name="Vossbrinck C.R."/>
            <person name="Barandun J."/>
        </authorList>
    </citation>
    <scope>NUCLEOTIDE SEQUENCE</scope>
    <source>
        <strain evidence="2">Illinois isolate</strain>
    </source>
</reference>
<evidence type="ECO:0000256" key="1">
    <source>
        <dbReference type="SAM" id="Coils"/>
    </source>
</evidence>
<feature type="coiled-coil region" evidence="1">
    <location>
        <begin position="556"/>
        <end position="583"/>
    </location>
</feature>